<organism evidence="8 9">
    <name type="scientific">Hymenobacter jejuensis</name>
    <dbReference type="NCBI Taxonomy" id="2502781"/>
    <lineage>
        <taxon>Bacteria</taxon>
        <taxon>Pseudomonadati</taxon>
        <taxon>Bacteroidota</taxon>
        <taxon>Cytophagia</taxon>
        <taxon>Cytophagales</taxon>
        <taxon>Hymenobacteraceae</taxon>
        <taxon>Hymenobacter</taxon>
    </lineage>
</organism>
<evidence type="ECO:0000259" key="7">
    <source>
        <dbReference type="PROSITE" id="PS51462"/>
    </source>
</evidence>
<dbReference type="PANTHER" id="PTHR12992">
    <property type="entry name" value="NUDIX HYDROLASE"/>
    <property type="match status" value="1"/>
</dbReference>
<dbReference type="PANTHER" id="PTHR12992:SF11">
    <property type="entry name" value="MITOCHONDRIAL COENZYME A DIPHOSPHATASE NUDT8"/>
    <property type="match status" value="1"/>
</dbReference>
<dbReference type="SUPFAM" id="SSF55811">
    <property type="entry name" value="Nudix"/>
    <property type="match status" value="1"/>
</dbReference>
<dbReference type="CDD" id="cd03426">
    <property type="entry name" value="NUDIX_CoAse_Nudt7"/>
    <property type="match status" value="1"/>
</dbReference>
<evidence type="ECO:0000256" key="6">
    <source>
        <dbReference type="ARBA" id="ARBA00023211"/>
    </source>
</evidence>
<keyword evidence="5" id="KW-0460">Magnesium</keyword>
<evidence type="ECO:0000256" key="3">
    <source>
        <dbReference type="ARBA" id="ARBA00022723"/>
    </source>
</evidence>
<dbReference type="PROSITE" id="PS51462">
    <property type="entry name" value="NUDIX"/>
    <property type="match status" value="1"/>
</dbReference>
<name>A0A5B8A2R3_9BACT</name>
<proteinExistence type="predicted"/>
<dbReference type="Pfam" id="PF00293">
    <property type="entry name" value="NUDIX"/>
    <property type="match status" value="1"/>
</dbReference>
<dbReference type="EMBL" id="CP040896">
    <property type="protein sequence ID" value="QDA60996.1"/>
    <property type="molecule type" value="Genomic_DNA"/>
</dbReference>
<dbReference type="InterPro" id="IPR015797">
    <property type="entry name" value="NUDIX_hydrolase-like_dom_sf"/>
</dbReference>
<keyword evidence="9" id="KW-1185">Reference proteome</keyword>
<dbReference type="InterPro" id="IPR000086">
    <property type="entry name" value="NUDIX_hydrolase_dom"/>
</dbReference>
<dbReference type="InterPro" id="IPR045121">
    <property type="entry name" value="CoAse"/>
</dbReference>
<evidence type="ECO:0000256" key="1">
    <source>
        <dbReference type="ARBA" id="ARBA00001936"/>
    </source>
</evidence>
<gene>
    <name evidence="8" type="ORF">FHG12_13170</name>
</gene>
<dbReference type="RefSeq" id="WP_139516170.1">
    <property type="nucleotide sequence ID" value="NZ_CP040896.1"/>
</dbReference>
<dbReference type="Gene3D" id="3.90.79.10">
    <property type="entry name" value="Nucleoside Triphosphate Pyrophosphohydrolase"/>
    <property type="match status" value="1"/>
</dbReference>
<keyword evidence="6" id="KW-0464">Manganese</keyword>
<accession>A0A5B8A2R3</accession>
<evidence type="ECO:0000313" key="8">
    <source>
        <dbReference type="EMBL" id="QDA60996.1"/>
    </source>
</evidence>
<dbReference type="OrthoDB" id="9802805at2"/>
<dbReference type="AlphaFoldDB" id="A0A5B8A2R3"/>
<comment type="cofactor">
    <cofactor evidence="2">
        <name>Mg(2+)</name>
        <dbReference type="ChEBI" id="CHEBI:18420"/>
    </cofactor>
</comment>
<comment type="cofactor">
    <cofactor evidence="1">
        <name>Mn(2+)</name>
        <dbReference type="ChEBI" id="CHEBI:29035"/>
    </cofactor>
</comment>
<dbReference type="KEGG" id="hyj:FHG12_13170"/>
<evidence type="ECO:0000256" key="2">
    <source>
        <dbReference type="ARBA" id="ARBA00001946"/>
    </source>
</evidence>
<evidence type="ECO:0000256" key="5">
    <source>
        <dbReference type="ARBA" id="ARBA00022842"/>
    </source>
</evidence>
<feature type="domain" description="Nudix hydrolase" evidence="7">
    <location>
        <begin position="8"/>
        <end position="148"/>
    </location>
</feature>
<keyword evidence="4" id="KW-0378">Hydrolase</keyword>
<sequence>MSTIYTTFREAAVLVPVYRDAAGDLQLVLVRRGDFGVHGGQLAFPGGKRDPEDNSLLATALRETEEEIHLPPTSVEVLTQLPAVSTNASGFRVTPFLGRITRPAEAWRWMEHEIAEVLEVSVRHLADPATHGEELVQFPNWPDPQQIAFYRVGEYRLWGLSYRIIRPLVVPLLAGKWKI</sequence>
<dbReference type="GO" id="GO:0010945">
    <property type="term" value="F:coenzyme A diphosphatase activity"/>
    <property type="evidence" value="ECO:0007669"/>
    <property type="project" value="InterPro"/>
</dbReference>
<dbReference type="GO" id="GO:0046872">
    <property type="term" value="F:metal ion binding"/>
    <property type="evidence" value="ECO:0007669"/>
    <property type="project" value="UniProtKB-KW"/>
</dbReference>
<evidence type="ECO:0000256" key="4">
    <source>
        <dbReference type="ARBA" id="ARBA00022801"/>
    </source>
</evidence>
<keyword evidence="3" id="KW-0479">Metal-binding</keyword>
<reference evidence="8 9" key="1">
    <citation type="submission" date="2019-06" db="EMBL/GenBank/DDBJ databases">
        <authorList>
            <person name="Srinivasan S."/>
        </authorList>
    </citation>
    <scope>NUCLEOTIDE SEQUENCE [LARGE SCALE GENOMIC DNA]</scope>
    <source>
        <strain evidence="8 9">17J68-5</strain>
    </source>
</reference>
<evidence type="ECO:0000313" key="9">
    <source>
        <dbReference type="Proteomes" id="UP000305398"/>
    </source>
</evidence>
<protein>
    <submittedName>
        <fullName evidence="8">CoA pyrophosphatase</fullName>
    </submittedName>
</protein>
<dbReference type="Proteomes" id="UP000305398">
    <property type="component" value="Chromosome"/>
</dbReference>